<name>A0A2A9MAD5_BESBE</name>
<dbReference type="RefSeq" id="XP_029216339.1">
    <property type="nucleotide sequence ID" value="XM_029360363.1"/>
</dbReference>
<feature type="region of interest" description="Disordered" evidence="1">
    <location>
        <begin position="2039"/>
        <end position="2113"/>
    </location>
</feature>
<feature type="compositionally biased region" description="Low complexity" evidence="1">
    <location>
        <begin position="1597"/>
        <end position="1612"/>
    </location>
</feature>
<evidence type="ECO:0000313" key="3">
    <source>
        <dbReference type="Proteomes" id="UP000224006"/>
    </source>
</evidence>
<feature type="region of interest" description="Disordered" evidence="1">
    <location>
        <begin position="933"/>
        <end position="954"/>
    </location>
</feature>
<feature type="region of interest" description="Disordered" evidence="1">
    <location>
        <begin position="1777"/>
        <end position="1815"/>
    </location>
</feature>
<feature type="compositionally biased region" description="Basic and acidic residues" evidence="1">
    <location>
        <begin position="228"/>
        <end position="241"/>
    </location>
</feature>
<feature type="compositionally biased region" description="Basic and acidic residues" evidence="1">
    <location>
        <begin position="997"/>
        <end position="1023"/>
    </location>
</feature>
<comment type="caution">
    <text evidence="2">The sequence shown here is derived from an EMBL/GenBank/DDBJ whole genome shotgun (WGS) entry which is preliminary data.</text>
</comment>
<feature type="region of interest" description="Disordered" evidence="1">
    <location>
        <begin position="1464"/>
        <end position="1520"/>
    </location>
</feature>
<feature type="region of interest" description="Disordered" evidence="1">
    <location>
        <begin position="1644"/>
        <end position="1732"/>
    </location>
</feature>
<protein>
    <submittedName>
        <fullName evidence="2">Uncharacterized protein</fullName>
    </submittedName>
</protein>
<dbReference type="GeneID" id="40306709"/>
<gene>
    <name evidence="2" type="ORF">BESB_016480</name>
</gene>
<feature type="region of interest" description="Disordered" evidence="1">
    <location>
        <begin position="703"/>
        <end position="744"/>
    </location>
</feature>
<accession>A0A2A9MAD5</accession>
<evidence type="ECO:0000256" key="1">
    <source>
        <dbReference type="SAM" id="MobiDB-lite"/>
    </source>
</evidence>
<proteinExistence type="predicted"/>
<feature type="region of interest" description="Disordered" evidence="1">
    <location>
        <begin position="601"/>
        <end position="623"/>
    </location>
</feature>
<feature type="region of interest" description="Disordered" evidence="1">
    <location>
        <begin position="1041"/>
        <end position="1060"/>
    </location>
</feature>
<feature type="region of interest" description="Disordered" evidence="1">
    <location>
        <begin position="484"/>
        <end position="511"/>
    </location>
</feature>
<feature type="compositionally biased region" description="Low complexity" evidence="1">
    <location>
        <begin position="1273"/>
        <end position="1287"/>
    </location>
</feature>
<feature type="compositionally biased region" description="Low complexity" evidence="1">
    <location>
        <begin position="181"/>
        <end position="198"/>
    </location>
</feature>
<dbReference type="VEuPathDB" id="ToxoDB:BESB_016480"/>
<evidence type="ECO:0000313" key="2">
    <source>
        <dbReference type="EMBL" id="PFH32330.1"/>
    </source>
</evidence>
<feature type="compositionally biased region" description="Basic and acidic residues" evidence="1">
    <location>
        <begin position="1581"/>
        <end position="1590"/>
    </location>
</feature>
<reference evidence="2 3" key="1">
    <citation type="submission" date="2017-09" db="EMBL/GenBank/DDBJ databases">
        <title>Genome sequencing of Besnoitia besnoiti strain Bb-Ger1.</title>
        <authorList>
            <person name="Schares G."/>
            <person name="Venepally P."/>
            <person name="Lorenzi H.A."/>
        </authorList>
    </citation>
    <scope>NUCLEOTIDE SEQUENCE [LARGE SCALE GENOMIC DNA]</scope>
    <source>
        <strain evidence="2 3">Bb-Ger1</strain>
    </source>
</reference>
<dbReference type="KEGG" id="bbes:BESB_016480"/>
<feature type="region of interest" description="Disordered" evidence="1">
    <location>
        <begin position="1200"/>
        <end position="1334"/>
    </location>
</feature>
<feature type="region of interest" description="Disordered" evidence="1">
    <location>
        <begin position="1418"/>
        <end position="1444"/>
    </location>
</feature>
<feature type="compositionally biased region" description="Basic and acidic residues" evidence="1">
    <location>
        <begin position="1780"/>
        <end position="1791"/>
    </location>
</feature>
<dbReference type="EMBL" id="NWUJ01000011">
    <property type="protein sequence ID" value="PFH32330.1"/>
    <property type="molecule type" value="Genomic_DNA"/>
</dbReference>
<feature type="compositionally biased region" description="Low complexity" evidence="1">
    <location>
        <begin position="2051"/>
        <end position="2069"/>
    </location>
</feature>
<feature type="compositionally biased region" description="Basic residues" evidence="1">
    <location>
        <begin position="1464"/>
        <end position="1473"/>
    </location>
</feature>
<feature type="compositionally biased region" description="Low complexity" evidence="1">
    <location>
        <begin position="489"/>
        <end position="507"/>
    </location>
</feature>
<keyword evidence="3" id="KW-1185">Reference proteome</keyword>
<feature type="region of interest" description="Disordered" evidence="1">
    <location>
        <begin position="280"/>
        <end position="304"/>
    </location>
</feature>
<dbReference type="OrthoDB" id="10411992at2759"/>
<sequence length="2173" mass="224527">MADETVALGVFTEWLVSAIEALLYSRLSLSSSPSQSLSPSSSASTSSSSYFADSQVFEPPQVRSSRSPSSSSLASSSCACSSESSDWKTSPSFSPAAFTPSLASPFVPPFGLPWAPRIPSLRSALLTSIPQLLSFPYCPYFSLGIDFLLFLPLSTALSCGLLSSLRPLLSTCTEPSSCQPFSASSSSLSFPTSLPSERSSLERSRKSPSVSRTPPPNVSTGVSLRECGPGEHLDSRIDTGRAAESGSGSGARGFWGTLQDGGGLAHDSCDESSAARVLSRGGGRVGFSEGSERGRESGSAAPGGFSPASAVAGAFGANAGSYGKSTFARRGPRDDAERDNLLQGGAALASSPLSACPATDPALGPADSASFGRHVREQDNAVVCVLLERWSFSYAPLPPGSPPPSWSPAGPASGMYGQPPDVQHRNLSTAMRGMHAFARLLPTYSLLASASALLRPPAETESRASAACDTGPGRLRTAQSFPCRFAGTSQSPTSSSSESLPSVEPRPAAMSLSPRAARDAFSHPFAASCSPRWASPATPASVATASANPPLRCDDTRRVSFEDDSAALSAASQPQWALQASVAFRWADGAFSHRQRGSLLHSSSKSCASPSRRSQGASQSSSNSFAPEISVVTYAACAPGATRRPQALPTEFASWGMLRELRKAPAEDVRSRSTPAAVCPPDPYPYSSFPQNKRVVFSLVPSTTSSSSATRGLSRHDAGGAGRRSRRRVSTAAGSPAPGVPRSAVAWPATSSASSVTSATSSLSAVSSASFPCENTRCGCRTSRSEARSLSLDDAGYAEETGLALPCGKGALTVRVAYREDIAFLLQAAAEAWNSPSFDVAKDAHACTKRSASLAALPTPARVPSSAWSTASPSMGATSGASAASAALERLLFPLSSPHTAPANFAAGFPLASAESLSASTCGGALPAFPSSLTTTASSDRPGDSPAPLPRGPRASWALREGLCPATGWFASPLALTASAPGAPSPPSVTDSASPLDDSRPAAEAQPRDEGGRGVEAAPRDAGHQSASAAYTNKLMPIRQTAADSQREAPGACEARQGDSRAAAEQGLVAKAGSRNAAAPIHAAAIPADGDSRFHSRAPWGRSRKFVEPCEVEREVGPLDDTPARPSGRQRCADALGGLDNDAERRREAAVATACHASPPREFSGIATGSVSGTRGPAANCVELSDRQAQTLEPRPATLGEALDGAEGCQKGGAGAGGDRVRPEVEIPGVSEPQVVRTPKDSSIQGICRDRREDSNTKQPEPLPMSLCAATRSGSRSALPAFSSSSSRRQDACRASDVLCPAPPPAPPSAPSAAPPSATTGGPAATPVHPATTSGALTEAQTRWGLLLERSAALAGDDAYARVPPPNGAVSAASGSAPPPASLWCASSRAAAGLASSAFAASSGFLTGSARTSPGFGRRVAGVDSLPDPPLTSPRLSSGAPAPRQYAVARLPAKLERRQARLLRHQQRGRAGGRAREASADSASSEGSETEEEGGAPTSTKQGRLPPQGGRSALHEEGEALPDGFWDAAREAGRCEPLGARERISAFSSFSSASVVAMFFRSPEPQGTRSPQRLVEASGVSERDPEEQGERRRRPQAPRTLATQADSAAAACRDARRRGEGLSFDPLFFDWTEEEMVYVHSSLASPCRRGGPDSQAGPSAGGQPPLAFSLSTHDTAKARRSGSPRQDAPPDAPNSEASSLQRPRHAEGGRDSGNAADHTEIEDFCGDPAAAFAGGRRPKLIKTFDSSDSDSPDDAQAFASVWLIAELVAPSYRASTRLRPAREEAEAENPRGSRRGHTPRKEATPTADEGSPVLESPVAQVQLRPSSVGVVRASCGASSVAPSSSSLASSWLFHDSLSSQRTPPSCRPSPAFFVSPSMAADSRASAGRPQAAVAPPGWYVEAWQEALTGVHRDELRRHLAGAMSISNAGPDSGARRLEPQAPWAQSLSPYAVAVRASEGALAAFLAEHDGEASFELFLERADREGARAAVPPKGEKGCGHISATCDSDWNSAKIAGGPNDSDRYDILLAAQLARLLRSPIEGPRSGRGRSPRSVSPSASTPSRVSPSPRTCAPAAPRDSREAAPPSSGRCGGGAAPSLRHAEASGTRQSAGAATTLRAARAIAGGSRTGKVKRGTSRDKARLARELKLLETQLNYFVGLERRLLAPGSGLSSF</sequence>
<dbReference type="Proteomes" id="UP000224006">
    <property type="component" value="Chromosome X"/>
</dbReference>
<feature type="compositionally biased region" description="Pro residues" evidence="1">
    <location>
        <begin position="1301"/>
        <end position="1314"/>
    </location>
</feature>
<feature type="region of interest" description="Disordered" evidence="1">
    <location>
        <begin position="398"/>
        <end position="418"/>
    </location>
</feature>
<feature type="region of interest" description="Disordered" evidence="1">
    <location>
        <begin position="979"/>
        <end position="1033"/>
    </location>
</feature>
<feature type="region of interest" description="Disordered" evidence="1">
    <location>
        <begin position="181"/>
        <end position="254"/>
    </location>
</feature>
<organism evidence="2 3">
    <name type="scientific">Besnoitia besnoiti</name>
    <name type="common">Apicomplexan protozoan</name>
    <dbReference type="NCBI Taxonomy" id="94643"/>
    <lineage>
        <taxon>Eukaryota</taxon>
        <taxon>Sar</taxon>
        <taxon>Alveolata</taxon>
        <taxon>Apicomplexa</taxon>
        <taxon>Conoidasida</taxon>
        <taxon>Coccidia</taxon>
        <taxon>Eucoccidiorida</taxon>
        <taxon>Eimeriorina</taxon>
        <taxon>Sarcocystidae</taxon>
        <taxon>Besnoitia</taxon>
    </lineage>
</organism>
<feature type="region of interest" description="Disordered" evidence="1">
    <location>
        <begin position="1563"/>
        <end position="1614"/>
    </location>
</feature>
<feature type="compositionally biased region" description="Low complexity" evidence="1">
    <location>
        <begin position="1315"/>
        <end position="1334"/>
    </location>
</feature>